<dbReference type="AlphaFoldDB" id="A0A366XAG3"/>
<proteinExistence type="predicted"/>
<dbReference type="OrthoDB" id="7476630at2"/>
<dbReference type="InterPro" id="IPR045599">
    <property type="entry name" value="DUF6456"/>
</dbReference>
<reference evidence="3 4" key="1">
    <citation type="submission" date="2018-07" db="EMBL/GenBank/DDBJ databases">
        <title>Modular assembly of carbohydrate-degrading microbial communities in the ocean.</title>
        <authorList>
            <person name="Enke T.N."/>
            <person name="Datta M.S."/>
            <person name="Schwartzman J.A."/>
            <person name="Cermak N."/>
            <person name="Schmitz D.A."/>
            <person name="Barrere J."/>
            <person name="Cordero O.X."/>
        </authorList>
    </citation>
    <scope>NUCLEOTIDE SEQUENCE [LARGE SCALE GENOMIC DNA]</scope>
    <source>
        <strain evidence="3 4">C3M10</strain>
    </source>
</reference>
<protein>
    <submittedName>
        <fullName evidence="3">Helix-turn-helix domain-containing protein</fullName>
    </submittedName>
</protein>
<dbReference type="Pfam" id="PF20057">
    <property type="entry name" value="DUF6456"/>
    <property type="match status" value="1"/>
</dbReference>
<feature type="region of interest" description="Disordered" evidence="1">
    <location>
        <begin position="78"/>
        <end position="109"/>
    </location>
</feature>
<dbReference type="Proteomes" id="UP000252706">
    <property type="component" value="Unassembled WGS sequence"/>
</dbReference>
<comment type="caution">
    <text evidence="3">The sequence shown here is derived from an EMBL/GenBank/DDBJ whole genome shotgun (WGS) entry which is preliminary data.</text>
</comment>
<sequence length="385" mass="42090">MDEVSAFSVPGWVPQGAQRYLAHTEAGRSIRDLARGAGCHASTVLRQIRRVEMRRDDPLVDAALQALAAAHFPPLKGKPVTARRAGARTKVAPSMTPEQPRTEDTPDSDTFDREAMRVLRRLCESGAVLAVAEDMDRAVVVRDDGQGANTRTAVVECAIAQALALKDWISCDKPGRISRYHITSAGRTALGHILAKAENQARADNEGGFAESQTPFGAQHRIMGEKTVAGDAGERSRRVRYNMAESPLIALARRKDRDGQPFLDEAMVRAGERLREDFELAQMGPNVTQNWDRFLTGGGRSTFDSAGSPCEGPADARNRVAKALSDLGPGLSDVALRCCCYLEGLELAEKRMGWSARSGKIVLRIALQRLKRHYEELSESDRMIG</sequence>
<dbReference type="RefSeq" id="WP_113821670.1">
    <property type="nucleotide sequence ID" value="NZ_QOCE01000004.1"/>
</dbReference>
<organism evidence="3 4">
    <name type="scientific">Phaeobacter gallaeciensis</name>
    <dbReference type="NCBI Taxonomy" id="60890"/>
    <lineage>
        <taxon>Bacteria</taxon>
        <taxon>Pseudomonadati</taxon>
        <taxon>Pseudomonadota</taxon>
        <taxon>Alphaproteobacteria</taxon>
        <taxon>Rhodobacterales</taxon>
        <taxon>Roseobacteraceae</taxon>
        <taxon>Phaeobacter</taxon>
    </lineage>
</organism>
<evidence type="ECO:0000256" key="1">
    <source>
        <dbReference type="SAM" id="MobiDB-lite"/>
    </source>
</evidence>
<evidence type="ECO:0000313" key="4">
    <source>
        <dbReference type="Proteomes" id="UP000252706"/>
    </source>
</evidence>
<evidence type="ECO:0000313" key="3">
    <source>
        <dbReference type="EMBL" id="RBW61967.1"/>
    </source>
</evidence>
<feature type="compositionally biased region" description="Basic and acidic residues" evidence="1">
    <location>
        <begin position="100"/>
        <end position="109"/>
    </location>
</feature>
<evidence type="ECO:0000259" key="2">
    <source>
        <dbReference type="Pfam" id="PF20057"/>
    </source>
</evidence>
<dbReference type="EMBL" id="QOCE01000004">
    <property type="protein sequence ID" value="RBW61967.1"/>
    <property type="molecule type" value="Genomic_DNA"/>
</dbReference>
<name>A0A366XAG3_9RHOB</name>
<accession>A0A366XAG3</accession>
<feature type="domain" description="DUF6456" evidence="2">
    <location>
        <begin position="239"/>
        <end position="376"/>
    </location>
</feature>
<gene>
    <name evidence="3" type="ORF">DS909_01470</name>
</gene>